<dbReference type="Pfam" id="PF04679">
    <property type="entry name" value="DNA_ligase_A_C"/>
    <property type="match status" value="1"/>
</dbReference>
<sequence length="1131" mass="128283">MPNNPENTSTAGPSAQPATTTNAYPKQDDDPSVPSPPFHELVMLLEDIAKRRTEKNQLLRKYFTEWRTNGYKSMFPVIRLLLPQLDRERGRYGLKESKMADLYITSLNILPGSDTADKLKHWKEGLRDSAGDFSLVVREVVASRSLVTHPQGHTIRDVNQLLTGLSKKGSDNAQIFKTLVQSYTALENKWVVRIINKDLKIGMSENSVLPCYHPDAADLFNVCSDLRKTVLDCSDPTIRIATSSVALGQPFKPMLSKRLHIKEVVESMGNMPFWIETKLDGERVQVHKDGENYRYWSRNSTDFTHLYGASPREGSLTPFIHSLFHPKATQLILDGEMVEYDPVTKQIMNFGTVKTAGGDHSDDAHKRRPMLKVFDVLFMNGFSLIAQPLMARQEMLPQIFPKESEGRLEIMPHLVGSTEQHIIDAIDAATMEHQEGVIVKNPQSAYVPNGRGQDWIKIKPEYMDGVFDSLDVLIVGGYYGTGARGGQGLLSSFLCAVQDNTAKSATGKKFLTFCKVGSGITFEIRLVGPHWKEYKHYRENPWVEMIDNAKMRPDVIIDPERSIVIEIKAAEFVANTDSYAAEYTLRFPRFMRIRDDKDATSCLTMSEVHRMYRDFKGKLSTRNVDMSSSSHSKAKKRQTGPRKANQAHLLNTIVGDTSAVKRETDVFNGHVFWVYRGDDQQTKSELEVMIKRHGGKQTQSDQVEDTLIVAGTQGPELLGLKKKGHRNIVLPTWIRDCIIAQRLLPLNPKYMLFTTKATEKQFRQIMDVYEDSYMEPLSMEALQEILDKMPNRSNLIQKKRDSDAQERAGKIKIKRLNNLEDQIDSSGLEKYGQDDKDTLLELELANLDGEWSRADAERARRITADLTRRYYGKDGESEPPLGMFQGVEVYIVYPPTPEEYLRSMTTLNNSVKEEHEGSSSDSIAGSQQSFTSVAFSKPGHDSSFDTHCTAVVEWARRRERALAFSMTRLDQNSYSKLKDAKSAEDFHWQYVSEESARQEELGSTLKTLSNYELCRYNLDFVCKTLRFHGARVVAQEQCTIEHCQQRLSNRARGKVDDDSHDDVGVPLQIAVLFDPLYLDPLEQWKRAMQVSVLYGPGAASFEVPRFVTSTWVKVSAERKHRVPEEGFYPGA</sequence>
<dbReference type="PROSITE" id="PS00697">
    <property type="entry name" value="DNA_LIGASE_A1"/>
    <property type="match status" value="1"/>
</dbReference>
<dbReference type="GO" id="GO:0003910">
    <property type="term" value="F:DNA ligase (ATP) activity"/>
    <property type="evidence" value="ECO:0007669"/>
    <property type="project" value="UniProtKB-EC"/>
</dbReference>
<evidence type="ECO:0000256" key="4">
    <source>
        <dbReference type="ARBA" id="ARBA00022598"/>
    </source>
</evidence>
<dbReference type="Gene3D" id="1.10.3260.10">
    <property type="entry name" value="DNA ligase, ATP-dependent, N-terminal domain"/>
    <property type="match status" value="1"/>
</dbReference>
<feature type="domain" description="BRCT" evidence="19">
    <location>
        <begin position="662"/>
        <end position="751"/>
    </location>
</feature>
<dbReference type="InterPro" id="IPR001357">
    <property type="entry name" value="BRCT_dom"/>
</dbReference>
<keyword evidence="4 15" id="KW-0436">Ligase</keyword>
<dbReference type="AlphaFoldDB" id="A0A9P8D0Y5"/>
<dbReference type="GO" id="GO:0046872">
    <property type="term" value="F:metal ion binding"/>
    <property type="evidence" value="ECO:0007669"/>
    <property type="project" value="UniProtKB-KW"/>
</dbReference>
<dbReference type="InterPro" id="IPR029710">
    <property type="entry name" value="LIG4"/>
</dbReference>
<dbReference type="InterPro" id="IPR012340">
    <property type="entry name" value="NA-bd_OB-fold"/>
</dbReference>
<keyword evidence="6" id="KW-0677">Repeat</keyword>
<gene>
    <name evidence="20" type="ORF">KVV02_001471</name>
</gene>
<evidence type="ECO:0000256" key="3">
    <source>
        <dbReference type="ARBA" id="ARBA00007572"/>
    </source>
</evidence>
<evidence type="ECO:0000256" key="16">
    <source>
        <dbReference type="RuleBase" id="RU004196"/>
    </source>
</evidence>
<dbReference type="Pfam" id="PF04675">
    <property type="entry name" value="DNA_ligase_A_N"/>
    <property type="match status" value="1"/>
</dbReference>
<keyword evidence="12 15" id="KW-0234">DNA repair</keyword>
<evidence type="ECO:0000256" key="1">
    <source>
        <dbReference type="ARBA" id="ARBA00001946"/>
    </source>
</evidence>
<dbReference type="InterPro" id="IPR012309">
    <property type="entry name" value="DNA_ligase_ATP-dep_C"/>
</dbReference>
<keyword evidence="10" id="KW-0460">Magnesium</keyword>
<evidence type="ECO:0000256" key="6">
    <source>
        <dbReference type="ARBA" id="ARBA00022737"/>
    </source>
</evidence>
<dbReference type="Pfam" id="PF00533">
    <property type="entry name" value="BRCT"/>
    <property type="match status" value="1"/>
</dbReference>
<organism evidence="20 21">
    <name type="scientific">Mortierella alpina</name>
    <name type="common">Oleaginous fungus</name>
    <name type="synonym">Mortierella renispora</name>
    <dbReference type="NCBI Taxonomy" id="64518"/>
    <lineage>
        <taxon>Eukaryota</taxon>
        <taxon>Fungi</taxon>
        <taxon>Fungi incertae sedis</taxon>
        <taxon>Mucoromycota</taxon>
        <taxon>Mortierellomycotina</taxon>
        <taxon>Mortierellomycetes</taxon>
        <taxon>Mortierellales</taxon>
        <taxon>Mortierellaceae</taxon>
        <taxon>Mortierella</taxon>
    </lineage>
</organism>
<dbReference type="GO" id="GO:0006303">
    <property type="term" value="P:double-strand break repair via nonhomologous end joining"/>
    <property type="evidence" value="ECO:0007669"/>
    <property type="project" value="TreeGrafter"/>
</dbReference>
<comment type="subcellular location">
    <subcellularLocation>
        <location evidence="2">Nucleus</location>
    </subcellularLocation>
</comment>
<comment type="catalytic activity">
    <reaction evidence="14 15">
        <text>ATP + (deoxyribonucleotide)n-3'-hydroxyl + 5'-phospho-(deoxyribonucleotide)m = (deoxyribonucleotide)n+m + AMP + diphosphate.</text>
        <dbReference type="EC" id="6.5.1.1"/>
    </reaction>
</comment>
<accession>A0A9P8D0Y5</accession>
<evidence type="ECO:0000313" key="21">
    <source>
        <dbReference type="Proteomes" id="UP000717515"/>
    </source>
</evidence>
<keyword evidence="5" id="KW-0479">Metal-binding</keyword>
<evidence type="ECO:0000259" key="18">
    <source>
        <dbReference type="PROSITE" id="PS50160"/>
    </source>
</evidence>
<dbReference type="PROSITE" id="PS50172">
    <property type="entry name" value="BRCT"/>
    <property type="match status" value="1"/>
</dbReference>
<comment type="cofactor">
    <cofactor evidence="1">
        <name>Mg(2+)</name>
        <dbReference type="ChEBI" id="CHEBI:18420"/>
    </cofactor>
</comment>
<dbReference type="GO" id="GO:0003677">
    <property type="term" value="F:DNA binding"/>
    <property type="evidence" value="ECO:0007669"/>
    <property type="project" value="InterPro"/>
</dbReference>
<dbReference type="SUPFAM" id="SSF50249">
    <property type="entry name" value="Nucleic acid-binding proteins"/>
    <property type="match status" value="1"/>
</dbReference>
<dbReference type="InterPro" id="IPR012310">
    <property type="entry name" value="DNA_ligase_ATP-dep_cent"/>
</dbReference>
<evidence type="ECO:0000313" key="20">
    <source>
        <dbReference type="EMBL" id="KAG9326544.1"/>
    </source>
</evidence>
<dbReference type="GO" id="GO:0032807">
    <property type="term" value="C:DNA ligase IV complex"/>
    <property type="evidence" value="ECO:0007669"/>
    <property type="project" value="TreeGrafter"/>
</dbReference>
<dbReference type="CDD" id="cd07968">
    <property type="entry name" value="OBF_DNA_ligase_IV"/>
    <property type="match status" value="1"/>
</dbReference>
<dbReference type="InterPro" id="IPR044125">
    <property type="entry name" value="Adenylation_DNA_ligase_IV"/>
</dbReference>
<evidence type="ECO:0000256" key="8">
    <source>
        <dbReference type="ARBA" id="ARBA00022763"/>
    </source>
</evidence>
<dbReference type="PANTHER" id="PTHR45997:SF1">
    <property type="entry name" value="DNA LIGASE 4"/>
    <property type="match status" value="1"/>
</dbReference>
<keyword evidence="11 15" id="KW-0233">DNA recombination</keyword>
<feature type="compositionally biased region" description="Polar residues" evidence="17">
    <location>
        <begin position="1"/>
        <end position="24"/>
    </location>
</feature>
<evidence type="ECO:0000256" key="2">
    <source>
        <dbReference type="ARBA" id="ARBA00004123"/>
    </source>
</evidence>
<dbReference type="GO" id="GO:0006297">
    <property type="term" value="P:nucleotide-excision repair, DNA gap filling"/>
    <property type="evidence" value="ECO:0007669"/>
    <property type="project" value="TreeGrafter"/>
</dbReference>
<dbReference type="Gene3D" id="3.40.50.10190">
    <property type="entry name" value="BRCT domain"/>
    <property type="match status" value="1"/>
</dbReference>
<dbReference type="Gene3D" id="3.30.470.30">
    <property type="entry name" value="DNA ligase/mRNA capping enzyme"/>
    <property type="match status" value="1"/>
</dbReference>
<dbReference type="SUPFAM" id="SSF52113">
    <property type="entry name" value="BRCT domain"/>
    <property type="match status" value="1"/>
</dbReference>
<feature type="region of interest" description="Disordered" evidence="17">
    <location>
        <begin position="1"/>
        <end position="37"/>
    </location>
</feature>
<keyword evidence="13" id="KW-0539">Nucleus</keyword>
<evidence type="ECO:0000256" key="14">
    <source>
        <dbReference type="ARBA" id="ARBA00034003"/>
    </source>
</evidence>
<dbReference type="Pfam" id="PF01068">
    <property type="entry name" value="DNA_ligase_A_M"/>
    <property type="match status" value="1"/>
</dbReference>
<evidence type="ECO:0000256" key="7">
    <source>
        <dbReference type="ARBA" id="ARBA00022741"/>
    </source>
</evidence>
<comment type="caution">
    <text evidence="20">The sequence shown here is derived from an EMBL/GenBank/DDBJ whole genome shotgun (WGS) entry which is preliminary data.</text>
</comment>
<proteinExistence type="inferred from homology"/>
<dbReference type="SMART" id="SM00292">
    <property type="entry name" value="BRCT"/>
    <property type="match status" value="1"/>
</dbReference>
<keyword evidence="8 15" id="KW-0227">DNA damage</keyword>
<evidence type="ECO:0000256" key="15">
    <source>
        <dbReference type="RuleBase" id="RU000617"/>
    </source>
</evidence>
<evidence type="ECO:0000256" key="5">
    <source>
        <dbReference type="ARBA" id="ARBA00022723"/>
    </source>
</evidence>
<reference evidence="20" key="1">
    <citation type="submission" date="2021-07" db="EMBL/GenBank/DDBJ databases">
        <title>Draft genome of Mortierella alpina, strain LL118, isolated from an aspen leaf litter sample.</title>
        <authorList>
            <person name="Yang S."/>
            <person name="Vinatzer B.A."/>
        </authorList>
    </citation>
    <scope>NUCLEOTIDE SEQUENCE</scope>
    <source>
        <strain evidence="20">LL118</strain>
    </source>
</reference>
<dbReference type="SUPFAM" id="SSF56091">
    <property type="entry name" value="DNA ligase/mRNA capping enzyme, catalytic domain"/>
    <property type="match status" value="1"/>
</dbReference>
<dbReference type="Proteomes" id="UP000717515">
    <property type="component" value="Unassembled WGS sequence"/>
</dbReference>
<dbReference type="GO" id="GO:0071897">
    <property type="term" value="P:DNA biosynthetic process"/>
    <property type="evidence" value="ECO:0007669"/>
    <property type="project" value="InterPro"/>
</dbReference>
<feature type="region of interest" description="Disordered" evidence="17">
    <location>
        <begin position="622"/>
        <end position="644"/>
    </location>
</feature>
<protein>
    <recommendedName>
        <fullName evidence="15">DNA ligase</fullName>
        <ecNumber evidence="15">6.5.1.1</ecNumber>
    </recommendedName>
</protein>
<name>A0A9P8D0Y5_MORAP</name>
<keyword evidence="9 15" id="KW-0067">ATP-binding</keyword>
<evidence type="ECO:0000256" key="10">
    <source>
        <dbReference type="ARBA" id="ARBA00022842"/>
    </source>
</evidence>
<dbReference type="NCBIfam" id="TIGR00574">
    <property type="entry name" value="dnl1"/>
    <property type="match status" value="1"/>
</dbReference>
<evidence type="ECO:0000256" key="11">
    <source>
        <dbReference type="ARBA" id="ARBA00023172"/>
    </source>
</evidence>
<dbReference type="InterPro" id="IPR012308">
    <property type="entry name" value="DNA_ligase_ATP-dep_N"/>
</dbReference>
<evidence type="ECO:0000256" key="13">
    <source>
        <dbReference type="ARBA" id="ARBA00023242"/>
    </source>
</evidence>
<dbReference type="EC" id="6.5.1.1" evidence="15"/>
<feature type="domain" description="ATP-dependent DNA ligase family profile" evidence="18">
    <location>
        <begin position="373"/>
        <end position="486"/>
    </location>
</feature>
<dbReference type="PROSITE" id="PS50160">
    <property type="entry name" value="DNA_LIGASE_A3"/>
    <property type="match status" value="1"/>
</dbReference>
<keyword evidence="7 15" id="KW-0547">Nucleotide-binding</keyword>
<dbReference type="InterPro" id="IPR016059">
    <property type="entry name" value="DNA_ligase_ATP-dep_CS"/>
</dbReference>
<dbReference type="EMBL" id="JAIFTL010000017">
    <property type="protein sequence ID" value="KAG9326544.1"/>
    <property type="molecule type" value="Genomic_DNA"/>
</dbReference>
<dbReference type="GO" id="GO:0006310">
    <property type="term" value="P:DNA recombination"/>
    <property type="evidence" value="ECO:0007669"/>
    <property type="project" value="UniProtKB-KW"/>
</dbReference>
<evidence type="ECO:0000256" key="12">
    <source>
        <dbReference type="ARBA" id="ARBA00023204"/>
    </source>
</evidence>
<comment type="similarity">
    <text evidence="3 16">Belongs to the ATP-dependent DNA ligase family.</text>
</comment>
<dbReference type="SUPFAM" id="SSF117018">
    <property type="entry name" value="ATP-dependent DNA ligase DNA-binding domain"/>
    <property type="match status" value="1"/>
</dbReference>
<dbReference type="InterPro" id="IPR000977">
    <property type="entry name" value="DNA_ligase_ATP-dep"/>
</dbReference>
<evidence type="ECO:0000256" key="17">
    <source>
        <dbReference type="SAM" id="MobiDB-lite"/>
    </source>
</evidence>
<evidence type="ECO:0000259" key="19">
    <source>
        <dbReference type="PROSITE" id="PS50172"/>
    </source>
</evidence>
<dbReference type="PANTHER" id="PTHR45997">
    <property type="entry name" value="DNA LIGASE 4"/>
    <property type="match status" value="1"/>
</dbReference>
<dbReference type="GO" id="GO:0005524">
    <property type="term" value="F:ATP binding"/>
    <property type="evidence" value="ECO:0007669"/>
    <property type="project" value="UniProtKB-KW"/>
</dbReference>
<evidence type="ECO:0000256" key="9">
    <source>
        <dbReference type="ARBA" id="ARBA00022840"/>
    </source>
</evidence>
<dbReference type="InterPro" id="IPR036420">
    <property type="entry name" value="BRCT_dom_sf"/>
</dbReference>
<dbReference type="InterPro" id="IPR036599">
    <property type="entry name" value="DNA_ligase_N_sf"/>
</dbReference>
<dbReference type="Gene3D" id="2.40.50.140">
    <property type="entry name" value="Nucleic acid-binding proteins"/>
    <property type="match status" value="1"/>
</dbReference>
<feature type="compositionally biased region" description="Polar residues" evidence="17">
    <location>
        <begin position="622"/>
        <end position="631"/>
    </location>
</feature>
<dbReference type="CDD" id="cd07903">
    <property type="entry name" value="Adenylation_DNA_ligase_IV"/>
    <property type="match status" value="1"/>
</dbReference>